<evidence type="ECO:0000313" key="3">
    <source>
        <dbReference type="EMBL" id="CAK0849500.1"/>
    </source>
</evidence>
<keyword evidence="2" id="KW-0732">Signal</keyword>
<evidence type="ECO:0000256" key="1">
    <source>
        <dbReference type="SAM" id="MobiDB-lite"/>
    </source>
</evidence>
<comment type="caution">
    <text evidence="3">The sequence shown here is derived from an EMBL/GenBank/DDBJ whole genome shotgun (WGS) entry which is preliminary data.</text>
</comment>
<reference evidence="3" key="1">
    <citation type="submission" date="2023-10" db="EMBL/GenBank/DDBJ databases">
        <authorList>
            <person name="Chen Y."/>
            <person name="Shah S."/>
            <person name="Dougan E. K."/>
            <person name="Thang M."/>
            <person name="Chan C."/>
        </authorList>
    </citation>
    <scope>NUCLEOTIDE SEQUENCE [LARGE SCALE GENOMIC DNA]</scope>
</reference>
<proteinExistence type="predicted"/>
<protein>
    <submittedName>
        <fullName evidence="3">Uncharacterized protein</fullName>
    </submittedName>
</protein>
<dbReference type="EMBL" id="CAUYUJ010015065">
    <property type="protein sequence ID" value="CAK0849500.1"/>
    <property type="molecule type" value="Genomic_DNA"/>
</dbReference>
<evidence type="ECO:0000313" key="4">
    <source>
        <dbReference type="Proteomes" id="UP001189429"/>
    </source>
</evidence>
<accession>A0ABN9TTK8</accession>
<name>A0ABN9TTK8_9DINO</name>
<evidence type="ECO:0000256" key="2">
    <source>
        <dbReference type="SAM" id="SignalP"/>
    </source>
</evidence>
<keyword evidence="4" id="KW-1185">Reference proteome</keyword>
<dbReference type="Proteomes" id="UP001189429">
    <property type="component" value="Unassembled WGS sequence"/>
</dbReference>
<feature type="chain" id="PRO_5045239133" evidence="2">
    <location>
        <begin position="33"/>
        <end position="137"/>
    </location>
</feature>
<gene>
    <name evidence="3" type="ORF">PCOR1329_LOCUS42178</name>
</gene>
<feature type="region of interest" description="Disordered" evidence="1">
    <location>
        <begin position="99"/>
        <end position="137"/>
    </location>
</feature>
<organism evidence="3 4">
    <name type="scientific">Prorocentrum cordatum</name>
    <dbReference type="NCBI Taxonomy" id="2364126"/>
    <lineage>
        <taxon>Eukaryota</taxon>
        <taxon>Sar</taxon>
        <taxon>Alveolata</taxon>
        <taxon>Dinophyceae</taxon>
        <taxon>Prorocentrales</taxon>
        <taxon>Prorocentraceae</taxon>
        <taxon>Prorocentrum</taxon>
    </lineage>
</organism>
<sequence length="137" mass="13392">MGRRASTAAGGAAQGPPAAAAVLLAAIAAGSAAPALGDSCRGAAAEGACLAAEPDESAWLVQTGFRLLQGLLAHWAGAHSRFHRDLRSAWSGAVARRWRGPGPAAEAGPLPVAAAQSGVAHTPGVPGGSARDSTTRA</sequence>
<feature type="compositionally biased region" description="Low complexity" evidence="1">
    <location>
        <begin position="99"/>
        <end position="115"/>
    </location>
</feature>
<feature type="signal peptide" evidence="2">
    <location>
        <begin position="1"/>
        <end position="32"/>
    </location>
</feature>